<protein>
    <submittedName>
        <fullName evidence="3">Gustatory receptor</fullName>
    </submittedName>
</protein>
<dbReference type="Pfam" id="PF03268">
    <property type="entry name" value="DUF267"/>
    <property type="match status" value="1"/>
</dbReference>
<dbReference type="Proteomes" id="UP000492821">
    <property type="component" value="Unassembled WGS sequence"/>
</dbReference>
<feature type="transmembrane region" description="Helical" evidence="1">
    <location>
        <begin position="215"/>
        <end position="237"/>
    </location>
</feature>
<evidence type="ECO:0000313" key="3">
    <source>
        <dbReference type="WBParaSite" id="Pan_g9968.t1"/>
    </source>
</evidence>
<dbReference type="WBParaSite" id="Pan_g9968.t1">
    <property type="protein sequence ID" value="Pan_g9968.t1"/>
    <property type="gene ID" value="Pan_g9968"/>
</dbReference>
<organism evidence="2 3">
    <name type="scientific">Panagrellus redivivus</name>
    <name type="common">Microworm</name>
    <dbReference type="NCBI Taxonomy" id="6233"/>
    <lineage>
        <taxon>Eukaryota</taxon>
        <taxon>Metazoa</taxon>
        <taxon>Ecdysozoa</taxon>
        <taxon>Nematoda</taxon>
        <taxon>Chromadorea</taxon>
        <taxon>Rhabditida</taxon>
        <taxon>Tylenchina</taxon>
        <taxon>Panagrolaimomorpha</taxon>
        <taxon>Panagrolaimoidea</taxon>
        <taxon>Panagrolaimidae</taxon>
        <taxon>Panagrellus</taxon>
    </lineage>
</organism>
<keyword evidence="1" id="KW-0812">Transmembrane</keyword>
<feature type="transmembrane region" description="Helical" evidence="1">
    <location>
        <begin position="64"/>
        <end position="86"/>
    </location>
</feature>
<keyword evidence="2" id="KW-1185">Reference proteome</keyword>
<feature type="transmembrane region" description="Helical" evidence="1">
    <location>
        <begin position="287"/>
        <end position="306"/>
    </location>
</feature>
<feature type="transmembrane region" description="Helical" evidence="1">
    <location>
        <begin position="106"/>
        <end position="124"/>
    </location>
</feature>
<sequence>MALNSPTTDPPMFARPAHQRCFNSAKSIHDASDSQYRSAIFGPWYWFAVLTGMMVPVKQTSNKCLIFLQFLPNILSILFLLVRAVYYMLQMGGAHALTIEWAKLQVVFFTALHGLVSCIILTTFKQGRFSEKMVQYMRNASLNRMSKAPIRAFLSKFIVVLILVIPVVIYVMQVWLTFNDTFSFLSTPEGWRNASAKAKNGYRLSLGINIVDSILVLWGSIPSAAVLILYLLANATVCREYQYFRKEFKAHVIDGTITQLHIMKSFQSQLIDFLTVACYLNNVTSGILQVTFMAGLMCQIASQYALHSFANELTPIQLAWYSFALAQSIAFLVYSMRRPGLLQNELTKTTHLVMLDQGIWQKSEDNMVKRIAKNISARLKSVDYAAKGVSSSKAANVVFIGVMIIIPFFVDILSGYKPISAATNGTSH</sequence>
<dbReference type="PANTHER" id="PTHR31930:SF1">
    <property type="entry name" value="SERPENTINE RECEPTOR, CLASS R"/>
    <property type="match status" value="1"/>
</dbReference>
<proteinExistence type="predicted"/>
<dbReference type="PANTHER" id="PTHR31930">
    <property type="entry name" value="SERPENTINE RECEPTOR, CLASS R"/>
    <property type="match status" value="1"/>
</dbReference>
<keyword evidence="1" id="KW-1133">Transmembrane helix</keyword>
<reference evidence="3" key="2">
    <citation type="submission" date="2020-10" db="UniProtKB">
        <authorList>
            <consortium name="WormBaseParasite"/>
        </authorList>
    </citation>
    <scope>IDENTIFICATION</scope>
</reference>
<keyword evidence="1" id="KW-0472">Membrane</keyword>
<accession>A0A7E4WC36</accession>
<feature type="transmembrane region" description="Helical" evidence="1">
    <location>
        <begin position="39"/>
        <end position="57"/>
    </location>
</feature>
<dbReference type="InterPro" id="IPR004950">
    <property type="entry name" value="DUF267_CAE_spp"/>
</dbReference>
<name>A0A7E4WC36_PANRE</name>
<feature type="transmembrane region" description="Helical" evidence="1">
    <location>
        <begin position="318"/>
        <end position="336"/>
    </location>
</feature>
<evidence type="ECO:0000256" key="1">
    <source>
        <dbReference type="SAM" id="Phobius"/>
    </source>
</evidence>
<feature type="transmembrane region" description="Helical" evidence="1">
    <location>
        <begin position="153"/>
        <end position="176"/>
    </location>
</feature>
<evidence type="ECO:0000313" key="2">
    <source>
        <dbReference type="Proteomes" id="UP000492821"/>
    </source>
</evidence>
<reference evidence="2" key="1">
    <citation type="journal article" date="2013" name="Genetics">
        <title>The draft genome and transcriptome of Panagrellus redivivus are shaped by the harsh demands of a free-living lifestyle.</title>
        <authorList>
            <person name="Srinivasan J."/>
            <person name="Dillman A.R."/>
            <person name="Macchietto M.G."/>
            <person name="Heikkinen L."/>
            <person name="Lakso M."/>
            <person name="Fracchia K.M."/>
            <person name="Antoshechkin I."/>
            <person name="Mortazavi A."/>
            <person name="Wong G."/>
            <person name="Sternberg P.W."/>
        </authorList>
    </citation>
    <scope>NUCLEOTIDE SEQUENCE [LARGE SCALE GENOMIC DNA]</scope>
    <source>
        <strain evidence="2">MT8872</strain>
    </source>
</reference>
<feature type="transmembrane region" description="Helical" evidence="1">
    <location>
        <begin position="397"/>
        <end position="416"/>
    </location>
</feature>
<dbReference type="AlphaFoldDB" id="A0A7E4WC36"/>